<dbReference type="Pfam" id="PF00629">
    <property type="entry name" value="MAM"/>
    <property type="match status" value="1"/>
</dbReference>
<dbReference type="GeneID" id="110253144"/>
<proteinExistence type="inferred from homology"/>
<dbReference type="PRINTS" id="PR00722">
    <property type="entry name" value="CHYMOTRYPSIN"/>
</dbReference>
<dbReference type="GO" id="GO:0016020">
    <property type="term" value="C:membrane"/>
    <property type="evidence" value="ECO:0007669"/>
    <property type="project" value="InterPro"/>
</dbReference>
<dbReference type="FunFam" id="2.40.10.10:FF:000077">
    <property type="entry name" value="Predicted protein"/>
    <property type="match status" value="1"/>
</dbReference>
<keyword evidence="4 6" id="KW-0720">Serine protease</keyword>
<name>A0A913Y6W8_EXADI</name>
<keyword evidence="3 6" id="KW-0378">Hydrolase</keyword>
<evidence type="ECO:0000256" key="1">
    <source>
        <dbReference type="ARBA" id="ARBA00007664"/>
    </source>
</evidence>
<dbReference type="SMART" id="SM00020">
    <property type="entry name" value="Tryp_SPc"/>
    <property type="match status" value="1"/>
</dbReference>
<dbReference type="CDD" id="cd06263">
    <property type="entry name" value="MAM"/>
    <property type="match status" value="1"/>
</dbReference>
<comment type="similarity">
    <text evidence="1">Belongs to the peptidase S1 family.</text>
</comment>
<dbReference type="GO" id="GO:0005615">
    <property type="term" value="C:extracellular space"/>
    <property type="evidence" value="ECO:0007669"/>
    <property type="project" value="TreeGrafter"/>
</dbReference>
<evidence type="ECO:0000256" key="5">
    <source>
        <dbReference type="ARBA" id="ARBA00023157"/>
    </source>
</evidence>
<reference evidence="11" key="1">
    <citation type="submission" date="2022-11" db="UniProtKB">
        <authorList>
            <consortium name="EnsemblMetazoa"/>
        </authorList>
    </citation>
    <scope>IDENTIFICATION</scope>
</reference>
<dbReference type="InterPro" id="IPR013320">
    <property type="entry name" value="ConA-like_dom_sf"/>
</dbReference>
<dbReference type="RefSeq" id="XP_020915677.1">
    <property type="nucleotide sequence ID" value="XM_021060018.2"/>
</dbReference>
<dbReference type="InterPro" id="IPR043504">
    <property type="entry name" value="Peptidase_S1_PA_chymotrypsin"/>
</dbReference>
<evidence type="ECO:0000313" key="11">
    <source>
        <dbReference type="EnsemblMetazoa" id="XP_020915677.1"/>
    </source>
</evidence>
<dbReference type="CDD" id="cd00190">
    <property type="entry name" value="Tryp_SPc"/>
    <property type="match status" value="1"/>
</dbReference>
<feature type="compositionally biased region" description="Pro residues" evidence="7">
    <location>
        <begin position="181"/>
        <end position="223"/>
    </location>
</feature>
<feature type="domain" description="MAM" evidence="9">
    <location>
        <begin position="20"/>
        <end position="178"/>
    </location>
</feature>
<dbReference type="InterPro" id="IPR001314">
    <property type="entry name" value="Peptidase_S1A"/>
</dbReference>
<dbReference type="InterPro" id="IPR000998">
    <property type="entry name" value="MAM_dom"/>
</dbReference>
<dbReference type="SUPFAM" id="SSF49899">
    <property type="entry name" value="Concanavalin A-like lectins/glucanases"/>
    <property type="match status" value="1"/>
</dbReference>
<dbReference type="SUPFAM" id="SSF50494">
    <property type="entry name" value="Trypsin-like serine proteases"/>
    <property type="match status" value="1"/>
</dbReference>
<evidence type="ECO:0000256" key="4">
    <source>
        <dbReference type="ARBA" id="ARBA00022825"/>
    </source>
</evidence>
<dbReference type="GO" id="GO:0006508">
    <property type="term" value="P:proteolysis"/>
    <property type="evidence" value="ECO:0007669"/>
    <property type="project" value="UniProtKB-KW"/>
</dbReference>
<dbReference type="AlphaFoldDB" id="A0A913Y6W8"/>
<evidence type="ECO:0000256" key="3">
    <source>
        <dbReference type="ARBA" id="ARBA00022801"/>
    </source>
</evidence>
<evidence type="ECO:0000256" key="2">
    <source>
        <dbReference type="ARBA" id="ARBA00022670"/>
    </source>
</evidence>
<keyword evidence="12" id="KW-1185">Reference proteome</keyword>
<dbReference type="InterPro" id="IPR001254">
    <property type="entry name" value="Trypsin_dom"/>
</dbReference>
<dbReference type="PROSITE" id="PS00134">
    <property type="entry name" value="TRYPSIN_HIS"/>
    <property type="match status" value="1"/>
</dbReference>
<dbReference type="KEGG" id="epa:110253144"/>
<sequence length="468" mass="50468">MLSVFVLFLAASAVRGGQDFYCNFDDGTTCGFVQDKFTDDFDWTLKTHGTPSVDTGPTGDCSPGGSGYYMYAEASSPRRDMDVARLETSQKFSFDGGNKCLKFMYHMYGKDMGFMDVYVGNDLVWWRGGGSMGNTWHSANIPVLISSGSYKIAFEAYRGYGYRSDIAIDEISLEDCTTATPQPPTQPPATQPPPPPTTQAPTPPPPTQAPTPPPPNTPPPPPSGSCGIRPLTRIVGGTDANHGDWPWQALLRYASGSQFCGGALVAPQWVVSASHCVSSLSASDIHIRMGAHKRTSSVGTEQDFKVIKKIMHESYQNPKQYSNDIALLKLEKPVTLDKYTNLVCLPPRAVDIATDSKCWITGWGTLSSGGSQPETLQQAEVPIVSPATCQNSYPNMIDKTMVCAGLKKGGVDACQGDSGGPMVCESNGAFYLHGATSWGYGCAAPDKYGVYARVSHLRDWIDQKIASN</sequence>
<organism evidence="11 12">
    <name type="scientific">Exaiptasia diaphana</name>
    <name type="common">Tropical sea anemone</name>
    <name type="synonym">Aiptasia pulchella</name>
    <dbReference type="NCBI Taxonomy" id="2652724"/>
    <lineage>
        <taxon>Eukaryota</taxon>
        <taxon>Metazoa</taxon>
        <taxon>Cnidaria</taxon>
        <taxon>Anthozoa</taxon>
        <taxon>Hexacorallia</taxon>
        <taxon>Actiniaria</taxon>
        <taxon>Aiptasiidae</taxon>
        <taxon>Exaiptasia</taxon>
    </lineage>
</organism>
<dbReference type="SMART" id="SM00137">
    <property type="entry name" value="MAM"/>
    <property type="match status" value="1"/>
</dbReference>
<dbReference type="PROSITE" id="PS50240">
    <property type="entry name" value="TRYPSIN_DOM"/>
    <property type="match status" value="1"/>
</dbReference>
<protein>
    <submittedName>
        <fullName evidence="11">Uncharacterized protein</fullName>
    </submittedName>
</protein>
<dbReference type="InterPro" id="IPR033116">
    <property type="entry name" value="TRYPSIN_SER"/>
</dbReference>
<feature type="domain" description="Peptidase S1" evidence="10">
    <location>
        <begin position="234"/>
        <end position="466"/>
    </location>
</feature>
<dbReference type="Proteomes" id="UP000887567">
    <property type="component" value="Unplaced"/>
</dbReference>
<dbReference type="InterPro" id="IPR009003">
    <property type="entry name" value="Peptidase_S1_PA"/>
</dbReference>
<evidence type="ECO:0000259" key="9">
    <source>
        <dbReference type="PROSITE" id="PS50060"/>
    </source>
</evidence>
<dbReference type="Gene3D" id="2.40.10.10">
    <property type="entry name" value="Trypsin-like serine proteases"/>
    <property type="match status" value="1"/>
</dbReference>
<dbReference type="PROSITE" id="PS00135">
    <property type="entry name" value="TRYPSIN_SER"/>
    <property type="match status" value="1"/>
</dbReference>
<keyword evidence="2 6" id="KW-0645">Protease</keyword>
<evidence type="ECO:0000256" key="6">
    <source>
        <dbReference type="RuleBase" id="RU363034"/>
    </source>
</evidence>
<feature type="chain" id="PRO_5037448214" evidence="8">
    <location>
        <begin position="17"/>
        <end position="468"/>
    </location>
</feature>
<dbReference type="InterPro" id="IPR018114">
    <property type="entry name" value="TRYPSIN_HIS"/>
</dbReference>
<dbReference type="PANTHER" id="PTHR24264">
    <property type="entry name" value="TRYPSIN-RELATED"/>
    <property type="match status" value="1"/>
</dbReference>
<dbReference type="OrthoDB" id="10059102at2759"/>
<keyword evidence="8" id="KW-0732">Signal</keyword>
<dbReference type="EnsemblMetazoa" id="XM_021060018.2">
    <property type="protein sequence ID" value="XP_020915677.1"/>
    <property type="gene ID" value="LOC110253144"/>
</dbReference>
<dbReference type="Pfam" id="PF00089">
    <property type="entry name" value="Trypsin"/>
    <property type="match status" value="1"/>
</dbReference>
<dbReference type="PROSITE" id="PS50060">
    <property type="entry name" value="MAM_2"/>
    <property type="match status" value="1"/>
</dbReference>
<dbReference type="OMA" id="TWHSANI"/>
<dbReference type="GO" id="GO:0004252">
    <property type="term" value="F:serine-type endopeptidase activity"/>
    <property type="evidence" value="ECO:0007669"/>
    <property type="project" value="InterPro"/>
</dbReference>
<evidence type="ECO:0000256" key="7">
    <source>
        <dbReference type="SAM" id="MobiDB-lite"/>
    </source>
</evidence>
<evidence type="ECO:0000313" key="12">
    <source>
        <dbReference type="Proteomes" id="UP000887567"/>
    </source>
</evidence>
<feature type="region of interest" description="Disordered" evidence="7">
    <location>
        <begin position="177"/>
        <end position="239"/>
    </location>
</feature>
<dbReference type="Gene3D" id="2.60.120.200">
    <property type="match status" value="1"/>
</dbReference>
<evidence type="ECO:0000256" key="8">
    <source>
        <dbReference type="SAM" id="SignalP"/>
    </source>
</evidence>
<feature type="signal peptide" evidence="8">
    <location>
        <begin position="1"/>
        <end position="16"/>
    </location>
</feature>
<evidence type="ECO:0000259" key="10">
    <source>
        <dbReference type="PROSITE" id="PS50240"/>
    </source>
</evidence>
<dbReference type="PANTHER" id="PTHR24264:SF54">
    <property type="entry name" value="PEPTIDASE S1 DOMAIN-CONTAINING PROTEIN"/>
    <property type="match status" value="1"/>
</dbReference>
<dbReference type="InterPro" id="IPR050127">
    <property type="entry name" value="Serine_Proteases_S1"/>
</dbReference>
<accession>A0A913Y6W8</accession>
<keyword evidence="5" id="KW-1015">Disulfide bond</keyword>